<keyword evidence="6" id="KW-0539">Nucleus</keyword>
<evidence type="ECO:0000259" key="8">
    <source>
        <dbReference type="Pfam" id="PF11600"/>
    </source>
</evidence>
<feature type="region of interest" description="Disordered" evidence="7">
    <location>
        <begin position="148"/>
        <end position="217"/>
    </location>
</feature>
<feature type="compositionally biased region" description="Basic and acidic residues" evidence="7">
    <location>
        <begin position="259"/>
        <end position="353"/>
    </location>
</feature>
<gene>
    <name evidence="11" type="primary">LOC108739101</name>
</gene>
<feature type="compositionally biased region" description="Low complexity" evidence="7">
    <location>
        <begin position="133"/>
        <end position="142"/>
    </location>
</feature>
<evidence type="ECO:0000313" key="11">
    <source>
        <dbReference type="RefSeq" id="XP_018328322.1"/>
    </source>
</evidence>
<feature type="region of interest" description="Disordered" evidence="7">
    <location>
        <begin position="123"/>
        <end position="142"/>
    </location>
</feature>
<feature type="compositionally biased region" description="Basic residues" evidence="7">
    <location>
        <begin position="43"/>
        <end position="58"/>
    </location>
</feature>
<dbReference type="PANTHER" id="PTHR15272:SF0">
    <property type="entry name" value="CHROMATIN ASSEMBLY FACTOR 1 SUBUNIT A"/>
    <property type="match status" value="1"/>
</dbReference>
<protein>
    <submittedName>
        <fullName evidence="11">Chromatin assembly factor 1 subunit A-like isoform X1</fullName>
    </submittedName>
</protein>
<dbReference type="GO" id="GO:0006281">
    <property type="term" value="P:DNA repair"/>
    <property type="evidence" value="ECO:0007669"/>
    <property type="project" value="UniProtKB-KW"/>
</dbReference>
<dbReference type="InterPro" id="IPR022043">
    <property type="entry name" value="CAF1A_DD"/>
</dbReference>
<feature type="domain" description="Chromatin assembly factor 1 p150 subunit acidic region" evidence="8">
    <location>
        <begin position="258"/>
        <end position="397"/>
    </location>
</feature>
<dbReference type="OrthoDB" id="79480at2759"/>
<feature type="region of interest" description="Disordered" evidence="7">
    <location>
        <begin position="369"/>
        <end position="388"/>
    </location>
</feature>
<evidence type="ECO:0000256" key="5">
    <source>
        <dbReference type="ARBA" id="ARBA00023204"/>
    </source>
</evidence>
<evidence type="ECO:0000256" key="7">
    <source>
        <dbReference type="SAM" id="MobiDB-lite"/>
    </source>
</evidence>
<evidence type="ECO:0000313" key="10">
    <source>
        <dbReference type="Proteomes" id="UP000192223"/>
    </source>
</evidence>
<dbReference type="KEGG" id="apln:108739101"/>
<evidence type="ECO:0000256" key="3">
    <source>
        <dbReference type="ARBA" id="ARBA00022763"/>
    </source>
</evidence>
<keyword evidence="10" id="KW-1185">Reference proteome</keyword>
<feature type="region of interest" description="Disordered" evidence="7">
    <location>
        <begin position="242"/>
        <end position="353"/>
    </location>
</feature>
<keyword evidence="4" id="KW-0143">Chaperone</keyword>
<feature type="compositionally biased region" description="Acidic residues" evidence="7">
    <location>
        <begin position="519"/>
        <end position="536"/>
    </location>
</feature>
<feature type="domain" description="Chromatin assembly factor 1 subunit A dimerization" evidence="9">
    <location>
        <begin position="482"/>
        <end position="554"/>
    </location>
</feature>
<proteinExistence type="predicted"/>
<evidence type="ECO:0000256" key="6">
    <source>
        <dbReference type="ARBA" id="ARBA00023242"/>
    </source>
</evidence>
<dbReference type="AlphaFoldDB" id="A0A1W4X667"/>
<dbReference type="GO" id="GO:0005634">
    <property type="term" value="C:nucleus"/>
    <property type="evidence" value="ECO:0007669"/>
    <property type="project" value="UniProtKB-SubCell"/>
</dbReference>
<dbReference type="GO" id="GO:0006334">
    <property type="term" value="P:nucleosome assembly"/>
    <property type="evidence" value="ECO:0007669"/>
    <property type="project" value="TreeGrafter"/>
</dbReference>
<feature type="compositionally biased region" description="Acidic residues" evidence="7">
    <location>
        <begin position="544"/>
        <end position="556"/>
    </location>
</feature>
<dbReference type="GeneID" id="108739101"/>
<dbReference type="InterPro" id="IPR021644">
    <property type="entry name" value="CAF-1_p150_acidic"/>
</dbReference>
<feature type="compositionally biased region" description="Basic and acidic residues" evidence="7">
    <location>
        <begin position="369"/>
        <end position="382"/>
    </location>
</feature>
<evidence type="ECO:0000256" key="1">
    <source>
        <dbReference type="ARBA" id="ARBA00004123"/>
    </source>
</evidence>
<dbReference type="STRING" id="224129.A0A1W4X667"/>
<evidence type="ECO:0000256" key="4">
    <source>
        <dbReference type="ARBA" id="ARBA00023186"/>
    </source>
</evidence>
<dbReference type="Pfam" id="PF11600">
    <property type="entry name" value="CAF1A_acidic"/>
    <property type="match status" value="1"/>
</dbReference>
<name>A0A1W4X667_AGRPL</name>
<feature type="region of interest" description="Disordered" evidence="7">
    <location>
        <begin position="516"/>
        <end position="556"/>
    </location>
</feature>
<evidence type="ECO:0000259" key="9">
    <source>
        <dbReference type="Pfam" id="PF12253"/>
    </source>
</evidence>
<dbReference type="Proteomes" id="UP000192223">
    <property type="component" value="Unplaced"/>
</dbReference>
<accession>A0A1W4X667</accession>
<sequence>MFGLSYSSQLIQGSALKTWSCVSHFANLIWCKFHHLGLPAMPRSRRRHHSHSRSRSRSHSYDREREPKRRKLDGYESPRHRRSLSFEEEPSLMRQIRNEDTTQEPFALKSSESDESQITSCAIDTKSNKNDTLSSELSQTEESLVLRLSENDESQTSIQDPKGLDVTEPNDNIRHSDSGALDAQEEPKADQTEQENNSGINKGESGSDLEPIEIDSENDCSFSKSFLSAADLAEMKSKIKENVLKTNTGKPMSPKNLQKKIESELRKEQKRIEREEKEKKRQELKEEKLKQKQEKEEQRKKELEAKQKEKEKKRKEKEELEEQKRKEREQEKLKRQQEIEEKNKEKQKLEERKQKTAAVFASFFTKKPESLDDCTKKPKEPSEPSLFKPFEIKLDMRLAPRIRTEIDDSKKTELMNHLEKQNGTNLYLQELKNGKAVGSSPKTWFSEDNDINNDDVVIIDETPLGQSIFQEDNAKASKMKAKFLMFHDNRRPAYFGTWRKKSKYIKPRKPLLQDKENFDYEVDSDDDWEDEEDAGEVESLKGSDEEEKEASDNEYEVDNEFFVPHGHLSDDEMNDEEEKPLSPETHKAHLKLLKNEFDEERKSKTMRIKPRILGCVWQNKVKDNVDEALQKFLEPFSVICVGPIKIIKRSAINNQSPYKKISTPKKLEKEYIPAFLALVHGNVRNRKFLVNEFMAYLRQKEIDFAISKASLSKELQSLAKWTKCPEEGPMLNKLCWFVPENVRREYQLDLTLPNNWNYIRKDSID</sequence>
<dbReference type="Pfam" id="PF12253">
    <property type="entry name" value="CAF1A_dimeriz"/>
    <property type="match status" value="1"/>
</dbReference>
<keyword evidence="2" id="KW-0235">DNA replication</keyword>
<dbReference type="RefSeq" id="XP_018328322.1">
    <property type="nucleotide sequence ID" value="XM_018472820.2"/>
</dbReference>
<dbReference type="InParanoid" id="A0A1W4X667"/>
<feature type="region of interest" description="Disordered" evidence="7">
    <location>
        <begin position="43"/>
        <end position="118"/>
    </location>
</feature>
<feature type="compositionally biased region" description="Basic and acidic residues" evidence="7">
    <location>
        <begin position="59"/>
        <end position="78"/>
    </location>
</feature>
<keyword evidence="3" id="KW-0227">DNA damage</keyword>
<reference evidence="11" key="1">
    <citation type="submission" date="2025-08" db="UniProtKB">
        <authorList>
            <consortium name="RefSeq"/>
        </authorList>
    </citation>
    <scope>IDENTIFICATION</scope>
    <source>
        <tissue evidence="11">Entire body</tissue>
    </source>
</reference>
<organism evidence="10 11">
    <name type="scientific">Agrilus planipennis</name>
    <name type="common">Emerald ash borer</name>
    <name type="synonym">Agrilus marcopoli</name>
    <dbReference type="NCBI Taxonomy" id="224129"/>
    <lineage>
        <taxon>Eukaryota</taxon>
        <taxon>Metazoa</taxon>
        <taxon>Ecdysozoa</taxon>
        <taxon>Arthropoda</taxon>
        <taxon>Hexapoda</taxon>
        <taxon>Insecta</taxon>
        <taxon>Pterygota</taxon>
        <taxon>Neoptera</taxon>
        <taxon>Endopterygota</taxon>
        <taxon>Coleoptera</taxon>
        <taxon>Polyphaga</taxon>
        <taxon>Elateriformia</taxon>
        <taxon>Buprestoidea</taxon>
        <taxon>Buprestidae</taxon>
        <taxon>Agrilinae</taxon>
        <taxon>Agrilus</taxon>
    </lineage>
</organism>
<keyword evidence="5" id="KW-0234">DNA repair</keyword>
<comment type="subcellular location">
    <subcellularLocation>
        <location evidence="1">Nucleus</location>
    </subcellularLocation>
</comment>
<dbReference type="GO" id="GO:0033186">
    <property type="term" value="C:CAF-1 complex"/>
    <property type="evidence" value="ECO:0007669"/>
    <property type="project" value="TreeGrafter"/>
</dbReference>
<dbReference type="PANTHER" id="PTHR15272">
    <property type="entry name" value="CHROMATIN ASSEMBLY FACTOR 1 SUBUNIT A CAF-1 SUBUNIT A"/>
    <property type="match status" value="1"/>
</dbReference>
<dbReference type="GO" id="GO:0006260">
    <property type="term" value="P:DNA replication"/>
    <property type="evidence" value="ECO:0007669"/>
    <property type="project" value="UniProtKB-KW"/>
</dbReference>
<evidence type="ECO:0000256" key="2">
    <source>
        <dbReference type="ARBA" id="ARBA00022705"/>
    </source>
</evidence>